<dbReference type="SMART" id="SM00862">
    <property type="entry name" value="Trans_reg_C"/>
    <property type="match status" value="1"/>
</dbReference>
<feature type="DNA-binding region" description="OmpR/PhoB-type" evidence="2">
    <location>
        <begin position="49"/>
        <end position="152"/>
    </location>
</feature>
<protein>
    <submittedName>
        <fullName evidence="5">Winged helix-turn-helix domain-containing protein</fullName>
    </submittedName>
</protein>
<dbReference type="Gene3D" id="1.10.10.10">
    <property type="entry name" value="Winged helix-like DNA-binding domain superfamily/Winged helix DNA-binding domain"/>
    <property type="match status" value="1"/>
</dbReference>
<evidence type="ECO:0000256" key="2">
    <source>
        <dbReference type="PROSITE-ProRule" id="PRU01091"/>
    </source>
</evidence>
<evidence type="ECO:0000313" key="5">
    <source>
        <dbReference type="EMBL" id="MCL1028773.1"/>
    </source>
</evidence>
<keyword evidence="3" id="KW-0472">Membrane</keyword>
<keyword evidence="3" id="KW-1133">Transmembrane helix</keyword>
<sequence length="276" mass="31672">MFGVLRLNLFLSTKFNVSIFVKFLFYAETRRKMTIDFVDFKFFDGNVMATRYLINKEVLFIPGQRRLAAINSTHSVTLFAPVCNCLRILIENRDCVVPQDELLQRVWGNKRHELSANTLYQNLSLLRKSLKLAGLNGKVVKTIPRRGVILERDVVIDSYNGDDTDEEIAITASHSLSGKGRNLHLLWLLLILIMVGIYVNLFVDYTFKHPSGDFFTNYTVLVTKSGCDYYAMPADKERRKDRLDNAIEKLDITCSSPTHVYITLSENDPYKKEGLI</sequence>
<dbReference type="PROSITE" id="PS51755">
    <property type="entry name" value="OMPR_PHOB"/>
    <property type="match status" value="1"/>
</dbReference>
<dbReference type="RefSeq" id="WP_248945055.1">
    <property type="nucleotide sequence ID" value="NZ_CBCSGY010000005.1"/>
</dbReference>
<feature type="transmembrane region" description="Helical" evidence="3">
    <location>
        <begin position="185"/>
        <end position="203"/>
    </location>
</feature>
<gene>
    <name evidence="5" type="ORF">KAJ71_07010</name>
</gene>
<feature type="domain" description="OmpR/PhoB-type" evidence="4">
    <location>
        <begin position="49"/>
        <end position="152"/>
    </location>
</feature>
<dbReference type="InterPro" id="IPR036388">
    <property type="entry name" value="WH-like_DNA-bd_sf"/>
</dbReference>
<keyword evidence="1 2" id="KW-0238">DNA-binding</keyword>
<evidence type="ECO:0000256" key="1">
    <source>
        <dbReference type="ARBA" id="ARBA00023125"/>
    </source>
</evidence>
<dbReference type="Proteomes" id="UP001165275">
    <property type="component" value="Unassembled WGS sequence"/>
</dbReference>
<dbReference type="InterPro" id="IPR001867">
    <property type="entry name" value="OmpR/PhoB-type_DNA-bd"/>
</dbReference>
<dbReference type="Pfam" id="PF00486">
    <property type="entry name" value="Trans_reg_C"/>
    <property type="match status" value="1"/>
</dbReference>
<dbReference type="InterPro" id="IPR016032">
    <property type="entry name" value="Sig_transdc_resp-reg_C-effctor"/>
</dbReference>
<dbReference type="EMBL" id="JAGQDC010000004">
    <property type="protein sequence ID" value="MCL1028773.1"/>
    <property type="molecule type" value="Genomic_DNA"/>
</dbReference>
<organism evidence="5 6">
    <name type="scientific">Serratia silvae</name>
    <dbReference type="NCBI Taxonomy" id="2824122"/>
    <lineage>
        <taxon>Bacteria</taxon>
        <taxon>Pseudomonadati</taxon>
        <taxon>Pseudomonadota</taxon>
        <taxon>Gammaproteobacteria</taxon>
        <taxon>Enterobacterales</taxon>
        <taxon>Yersiniaceae</taxon>
        <taxon>Serratia</taxon>
    </lineage>
</organism>
<name>A0ABT0K9T0_9GAMM</name>
<keyword evidence="3" id="KW-0812">Transmembrane</keyword>
<comment type="caution">
    <text evidence="5">The sequence shown here is derived from an EMBL/GenBank/DDBJ whole genome shotgun (WGS) entry which is preliminary data.</text>
</comment>
<reference evidence="5" key="1">
    <citation type="submission" date="2021-04" db="EMBL/GenBank/DDBJ databases">
        <title>Genome sequence of Serratia sp. arafor3.</title>
        <authorList>
            <person name="Besaury L."/>
        </authorList>
    </citation>
    <scope>NUCLEOTIDE SEQUENCE</scope>
    <source>
        <strain evidence="5">Arafor3</strain>
    </source>
</reference>
<evidence type="ECO:0000256" key="3">
    <source>
        <dbReference type="SAM" id="Phobius"/>
    </source>
</evidence>
<keyword evidence="6" id="KW-1185">Reference proteome</keyword>
<proteinExistence type="predicted"/>
<evidence type="ECO:0000259" key="4">
    <source>
        <dbReference type="PROSITE" id="PS51755"/>
    </source>
</evidence>
<accession>A0ABT0K9T0</accession>
<evidence type="ECO:0000313" key="6">
    <source>
        <dbReference type="Proteomes" id="UP001165275"/>
    </source>
</evidence>
<dbReference type="SUPFAM" id="SSF46894">
    <property type="entry name" value="C-terminal effector domain of the bipartite response regulators"/>
    <property type="match status" value="1"/>
</dbReference>
<feature type="transmembrane region" description="Helical" evidence="3">
    <location>
        <begin position="6"/>
        <end position="25"/>
    </location>
</feature>